<organism evidence="2 3">
    <name type="scientific">Saccharopolyspora gregorii</name>
    <dbReference type="NCBI Taxonomy" id="33914"/>
    <lineage>
        <taxon>Bacteria</taxon>
        <taxon>Bacillati</taxon>
        <taxon>Actinomycetota</taxon>
        <taxon>Actinomycetes</taxon>
        <taxon>Pseudonocardiales</taxon>
        <taxon>Pseudonocardiaceae</taxon>
        <taxon>Saccharopolyspora</taxon>
    </lineage>
</organism>
<accession>A0ABP6RJK1</accession>
<dbReference type="EMBL" id="BAAAYK010000038">
    <property type="protein sequence ID" value="GAA3355154.1"/>
    <property type="molecule type" value="Genomic_DNA"/>
</dbReference>
<dbReference type="Proteomes" id="UP001500483">
    <property type="component" value="Unassembled WGS sequence"/>
</dbReference>
<evidence type="ECO:0008006" key="4">
    <source>
        <dbReference type="Google" id="ProtNLM"/>
    </source>
</evidence>
<dbReference type="RefSeq" id="WP_344925077.1">
    <property type="nucleotide sequence ID" value="NZ_BAAAYK010000038.1"/>
</dbReference>
<feature type="region of interest" description="Disordered" evidence="1">
    <location>
        <begin position="39"/>
        <end position="60"/>
    </location>
</feature>
<gene>
    <name evidence="2" type="ORF">GCM10020366_14110</name>
</gene>
<keyword evidence="3" id="KW-1185">Reference proteome</keyword>
<sequence length="126" mass="13306">MVDPFFDSLANALGGQLAVALGTAAQSALAKVRSLLRRRGDSDPETMAALTAAEQPSAGEPQIKALAERLDRVAQDDPEFDAEVRAAGSSVHVELSASQSRVVNQNSGEVRTLVQTEQINGDITFN</sequence>
<name>A0ABP6RJK1_9PSEU</name>
<reference evidence="3" key="1">
    <citation type="journal article" date="2019" name="Int. J. Syst. Evol. Microbiol.">
        <title>The Global Catalogue of Microorganisms (GCM) 10K type strain sequencing project: providing services to taxonomists for standard genome sequencing and annotation.</title>
        <authorList>
            <consortium name="The Broad Institute Genomics Platform"/>
            <consortium name="The Broad Institute Genome Sequencing Center for Infectious Disease"/>
            <person name="Wu L."/>
            <person name="Ma J."/>
        </authorList>
    </citation>
    <scope>NUCLEOTIDE SEQUENCE [LARGE SCALE GENOMIC DNA]</scope>
    <source>
        <strain evidence="3">JCM 9687</strain>
    </source>
</reference>
<evidence type="ECO:0000313" key="3">
    <source>
        <dbReference type="Proteomes" id="UP001500483"/>
    </source>
</evidence>
<protein>
    <recommendedName>
        <fullName evidence="4">RHIM domain-containing protein</fullName>
    </recommendedName>
</protein>
<evidence type="ECO:0000313" key="2">
    <source>
        <dbReference type="EMBL" id="GAA3355154.1"/>
    </source>
</evidence>
<proteinExistence type="predicted"/>
<comment type="caution">
    <text evidence="2">The sequence shown here is derived from an EMBL/GenBank/DDBJ whole genome shotgun (WGS) entry which is preliminary data.</text>
</comment>
<evidence type="ECO:0000256" key="1">
    <source>
        <dbReference type="SAM" id="MobiDB-lite"/>
    </source>
</evidence>